<evidence type="ECO:0000313" key="4">
    <source>
        <dbReference type="Proteomes" id="UP000663877"/>
    </source>
</evidence>
<dbReference type="Proteomes" id="UP000663832">
    <property type="component" value="Unassembled WGS sequence"/>
</dbReference>
<dbReference type="EMBL" id="CAJNOM010001391">
    <property type="protein sequence ID" value="CAF1606010.1"/>
    <property type="molecule type" value="Genomic_DNA"/>
</dbReference>
<gene>
    <name evidence="1" type="ORF">BJG266_LOCUS11088</name>
    <name evidence="2" type="ORF">QVE165_LOCUS53333</name>
</gene>
<dbReference type="Proteomes" id="UP000663877">
    <property type="component" value="Unassembled WGS sequence"/>
</dbReference>
<proteinExistence type="predicted"/>
<evidence type="ECO:0000313" key="2">
    <source>
        <dbReference type="EMBL" id="CAF1606010.1"/>
    </source>
</evidence>
<dbReference type="EMBL" id="CAJNOI010000040">
    <property type="protein sequence ID" value="CAF0912669.1"/>
    <property type="molecule type" value="Genomic_DNA"/>
</dbReference>
<dbReference type="AlphaFoldDB" id="A0A814AF01"/>
<keyword evidence="3" id="KW-1185">Reference proteome</keyword>
<evidence type="ECO:0000313" key="1">
    <source>
        <dbReference type="EMBL" id="CAF0912669.1"/>
    </source>
</evidence>
<organism evidence="1 4">
    <name type="scientific">Adineta steineri</name>
    <dbReference type="NCBI Taxonomy" id="433720"/>
    <lineage>
        <taxon>Eukaryota</taxon>
        <taxon>Metazoa</taxon>
        <taxon>Spiralia</taxon>
        <taxon>Gnathifera</taxon>
        <taxon>Rotifera</taxon>
        <taxon>Eurotatoria</taxon>
        <taxon>Bdelloidea</taxon>
        <taxon>Adinetida</taxon>
        <taxon>Adinetidae</taxon>
        <taxon>Adineta</taxon>
    </lineage>
</organism>
<name>A0A814AF01_9BILA</name>
<reference evidence="1" key="1">
    <citation type="submission" date="2021-02" db="EMBL/GenBank/DDBJ databases">
        <authorList>
            <person name="Nowell W R."/>
        </authorList>
    </citation>
    <scope>NUCLEOTIDE SEQUENCE</scope>
</reference>
<sequence length="415" mass="49460">MSAEYNRKKNRLKKQWSYIDAALKIVQLTQQFEKRKYLLEAIMKSDSNTFDKLLTGDPILVHCPIPSGYNHFNIYQIIIERSTDIFIDNVFTKYIDIINISTEGGKILVPVACERGDENILKLILKYFPNAPLDGNSNSNQSLNYLLHDEPRHLIQRELEAYENEIPLACIIRNDRSDLLKILFQFKSFTLKYLTLQQNQQIFQLCLLAEHRQVSIDKYNIKWFKNQSLRPCGSIECLRLLVEYANFNPLDIFNDNYQLSYISPFTFILESIYLYLIQLHNKLLVDLQIKFHIRLLQSLYDLINKQMQLFIYLITHCCFQPSESDLIRLNECIHYIEEIFHHSNEYRLVKRIMFHIKNLLNEINKKNNQECLTLKQICRFNIRDCVRDKKYVLVQIEETFCNLSSTHRKYLKFLV</sequence>
<dbReference type="OrthoDB" id="9993040at2759"/>
<accession>A0A814AF01</accession>
<protein>
    <submittedName>
        <fullName evidence="1">Uncharacterized protein</fullName>
    </submittedName>
</protein>
<comment type="caution">
    <text evidence="1">The sequence shown here is derived from an EMBL/GenBank/DDBJ whole genome shotgun (WGS) entry which is preliminary data.</text>
</comment>
<evidence type="ECO:0000313" key="3">
    <source>
        <dbReference type="Proteomes" id="UP000663832"/>
    </source>
</evidence>